<dbReference type="Proteomes" id="UP000005713">
    <property type="component" value="Unassembled WGS sequence"/>
</dbReference>
<proteinExistence type="predicted"/>
<keyword evidence="2" id="KW-1185">Reference proteome</keyword>
<evidence type="ECO:0000313" key="2">
    <source>
        <dbReference type="Proteomes" id="UP000005713"/>
    </source>
</evidence>
<dbReference type="EMBL" id="AAYA01000006">
    <property type="protein sequence ID" value="EBA08301.1"/>
    <property type="molecule type" value="Genomic_DNA"/>
</dbReference>
<dbReference type="AlphaFoldDB" id="A3K437"/>
<protein>
    <submittedName>
        <fullName evidence="1">Uncharacterized protein</fullName>
    </submittedName>
</protein>
<accession>A3K437</accession>
<organism evidence="1 2">
    <name type="scientific">Sagittula stellata (strain ATCC 700073 / DSM 11524 / E-37)</name>
    <dbReference type="NCBI Taxonomy" id="388399"/>
    <lineage>
        <taxon>Bacteria</taxon>
        <taxon>Pseudomonadati</taxon>
        <taxon>Pseudomonadota</taxon>
        <taxon>Alphaproteobacteria</taxon>
        <taxon>Rhodobacterales</taxon>
        <taxon>Roseobacteraceae</taxon>
        <taxon>Sagittula</taxon>
    </lineage>
</organism>
<comment type="caution">
    <text evidence="1">The sequence shown here is derived from an EMBL/GenBank/DDBJ whole genome shotgun (WGS) entry which is preliminary data.</text>
</comment>
<name>A3K437_SAGS3</name>
<gene>
    <name evidence="1" type="ORF">SSE37_12174</name>
</gene>
<evidence type="ECO:0000313" key="1">
    <source>
        <dbReference type="EMBL" id="EBA08301.1"/>
    </source>
</evidence>
<reference evidence="1 2" key="1">
    <citation type="submission" date="2006-06" db="EMBL/GenBank/DDBJ databases">
        <authorList>
            <person name="Moran M.A."/>
            <person name="Ferriera S."/>
            <person name="Johnson J."/>
            <person name="Kravitz S."/>
            <person name="Beeson K."/>
            <person name="Sutton G."/>
            <person name="Rogers Y.-H."/>
            <person name="Friedman R."/>
            <person name="Frazier M."/>
            <person name="Venter J.C."/>
        </authorList>
    </citation>
    <scope>NUCLEOTIDE SEQUENCE [LARGE SCALE GENOMIC DNA]</scope>
    <source>
        <strain evidence="1 2">E-37</strain>
    </source>
</reference>
<sequence length="70" mass="7607">MLAAELKKHPPFEAFDKSLTKEMLAKLQAVQETAVANASKALNDANDTGEMNPSTTVHELIKALEKLGKK</sequence>